<evidence type="ECO:0000313" key="3">
    <source>
        <dbReference type="Proteomes" id="UP000666240"/>
    </source>
</evidence>
<proteinExistence type="predicted"/>
<comment type="caution">
    <text evidence="2">The sequence shown here is derived from an EMBL/GenBank/DDBJ whole genome shotgun (WGS) entry which is preliminary data.</text>
</comment>
<name>A0A8J7RPT2_9HYPH</name>
<dbReference type="PROSITE" id="PS51257">
    <property type="entry name" value="PROKAR_LIPOPROTEIN"/>
    <property type="match status" value="1"/>
</dbReference>
<evidence type="ECO:0000256" key="1">
    <source>
        <dbReference type="SAM" id="SignalP"/>
    </source>
</evidence>
<dbReference type="EMBL" id="JAGIYY010000004">
    <property type="protein sequence ID" value="MBP0439794.1"/>
    <property type="molecule type" value="Genomic_DNA"/>
</dbReference>
<feature type="signal peptide" evidence="1">
    <location>
        <begin position="1"/>
        <end position="21"/>
    </location>
</feature>
<protein>
    <recommendedName>
        <fullName evidence="4">Lipoprotein</fullName>
    </recommendedName>
</protein>
<reference evidence="2" key="1">
    <citation type="submission" date="2021-03" db="EMBL/GenBank/DDBJ databases">
        <title>Genome sequencing and assembly of Tianweitania sediminis.</title>
        <authorList>
            <person name="Chhetri G."/>
        </authorList>
    </citation>
    <scope>NUCLEOTIDE SEQUENCE</scope>
    <source>
        <strain evidence="2">Z8</strain>
    </source>
</reference>
<evidence type="ECO:0008006" key="4">
    <source>
        <dbReference type="Google" id="ProtNLM"/>
    </source>
</evidence>
<feature type="chain" id="PRO_5035225202" description="Lipoprotein" evidence="1">
    <location>
        <begin position="22"/>
        <end position="140"/>
    </location>
</feature>
<gene>
    <name evidence="2" type="ORF">J5Y06_14125</name>
</gene>
<dbReference type="AlphaFoldDB" id="A0A8J7RPT2"/>
<dbReference type="RefSeq" id="WP_209335820.1">
    <property type="nucleotide sequence ID" value="NZ_JBHSJI010000005.1"/>
</dbReference>
<sequence length="140" mass="14923">MIRASKTLTLFLALSATAALVACQSDKPAEAPRPASGKSAALRNMEQVSIAAYRCWFGSKDPAFARYSFANELDSMSGRPRFLLVPKNNYGGRPLLVVQAEGASGRVDSFGPLLAEPLGSRINADLVRWSSGNDTCGART</sequence>
<accession>A0A8J7RPT2</accession>
<organism evidence="2 3">
    <name type="scientific">Tianweitania sediminis</name>
    <dbReference type="NCBI Taxonomy" id="1502156"/>
    <lineage>
        <taxon>Bacteria</taxon>
        <taxon>Pseudomonadati</taxon>
        <taxon>Pseudomonadota</taxon>
        <taxon>Alphaproteobacteria</taxon>
        <taxon>Hyphomicrobiales</taxon>
        <taxon>Phyllobacteriaceae</taxon>
        <taxon>Tianweitania</taxon>
    </lineage>
</organism>
<evidence type="ECO:0000313" key="2">
    <source>
        <dbReference type="EMBL" id="MBP0439794.1"/>
    </source>
</evidence>
<dbReference type="Proteomes" id="UP000666240">
    <property type="component" value="Unassembled WGS sequence"/>
</dbReference>
<keyword evidence="3" id="KW-1185">Reference proteome</keyword>
<keyword evidence="1" id="KW-0732">Signal</keyword>